<feature type="non-terminal residue" evidence="4">
    <location>
        <position position="1"/>
    </location>
</feature>
<dbReference type="PROSITE" id="PS51332">
    <property type="entry name" value="B12_BINDING"/>
    <property type="match status" value="1"/>
</dbReference>
<proteinExistence type="predicted"/>
<dbReference type="InterPro" id="IPR050554">
    <property type="entry name" value="Met_Synthase/Corrinoid"/>
</dbReference>
<keyword evidence="2" id="KW-0170">Cobalt</keyword>
<dbReference type="GO" id="GO:0005829">
    <property type="term" value="C:cytosol"/>
    <property type="evidence" value="ECO:0007669"/>
    <property type="project" value="TreeGrafter"/>
</dbReference>
<dbReference type="GO" id="GO:0046872">
    <property type="term" value="F:metal ion binding"/>
    <property type="evidence" value="ECO:0007669"/>
    <property type="project" value="UniProtKB-KW"/>
</dbReference>
<protein>
    <recommendedName>
        <fullName evidence="3">B12-binding domain-containing protein</fullName>
    </recommendedName>
</protein>
<dbReference type="SUPFAM" id="SSF52242">
    <property type="entry name" value="Cobalamin (vitamin B12)-binding domain"/>
    <property type="match status" value="1"/>
</dbReference>
<dbReference type="EMBL" id="BARS01053646">
    <property type="protein sequence ID" value="GAG52832.1"/>
    <property type="molecule type" value="Genomic_DNA"/>
</dbReference>
<dbReference type="GO" id="GO:0031419">
    <property type="term" value="F:cobalamin binding"/>
    <property type="evidence" value="ECO:0007669"/>
    <property type="project" value="InterPro"/>
</dbReference>
<dbReference type="InterPro" id="IPR036724">
    <property type="entry name" value="Cobalamin-bd_sf"/>
</dbReference>
<evidence type="ECO:0000259" key="3">
    <source>
        <dbReference type="PROSITE" id="PS51332"/>
    </source>
</evidence>
<organism evidence="4">
    <name type="scientific">marine sediment metagenome</name>
    <dbReference type="NCBI Taxonomy" id="412755"/>
    <lineage>
        <taxon>unclassified sequences</taxon>
        <taxon>metagenomes</taxon>
        <taxon>ecological metagenomes</taxon>
    </lineage>
</organism>
<name>X0Z2V6_9ZZZZ</name>
<dbReference type="PANTHER" id="PTHR45833:SF1">
    <property type="entry name" value="METHIONINE SYNTHASE"/>
    <property type="match status" value="1"/>
</dbReference>
<gene>
    <name evidence="4" type="ORF">S01H1_79558</name>
</gene>
<accession>X0Z2V6</accession>
<sequence>GVDKSGDDILKTAQTYNVDVIGLSALLTTTMPQLKDFIDLLKESGHREQYKVIIGGAPVTQEFADTIGADGYGADAADGVRVMKKTLSV</sequence>
<dbReference type="Pfam" id="PF02310">
    <property type="entry name" value="B12-binding"/>
    <property type="match status" value="1"/>
</dbReference>
<dbReference type="AlphaFoldDB" id="X0Z2V6"/>
<evidence type="ECO:0000313" key="4">
    <source>
        <dbReference type="EMBL" id="GAG52832.1"/>
    </source>
</evidence>
<dbReference type="GO" id="GO:0046653">
    <property type="term" value="P:tetrahydrofolate metabolic process"/>
    <property type="evidence" value="ECO:0007669"/>
    <property type="project" value="TreeGrafter"/>
</dbReference>
<dbReference type="GO" id="GO:0050667">
    <property type="term" value="P:homocysteine metabolic process"/>
    <property type="evidence" value="ECO:0007669"/>
    <property type="project" value="TreeGrafter"/>
</dbReference>
<dbReference type="InterPro" id="IPR006158">
    <property type="entry name" value="Cobalamin-bd"/>
</dbReference>
<evidence type="ECO:0000256" key="2">
    <source>
        <dbReference type="ARBA" id="ARBA00023285"/>
    </source>
</evidence>
<comment type="caution">
    <text evidence="4">The sequence shown here is derived from an EMBL/GenBank/DDBJ whole genome shotgun (WGS) entry which is preliminary data.</text>
</comment>
<dbReference type="PANTHER" id="PTHR45833">
    <property type="entry name" value="METHIONINE SYNTHASE"/>
    <property type="match status" value="1"/>
</dbReference>
<feature type="domain" description="B12-binding" evidence="3">
    <location>
        <begin position="1"/>
        <end position="89"/>
    </location>
</feature>
<evidence type="ECO:0000256" key="1">
    <source>
        <dbReference type="ARBA" id="ARBA00022723"/>
    </source>
</evidence>
<dbReference type="GO" id="GO:0008705">
    <property type="term" value="F:methionine synthase activity"/>
    <property type="evidence" value="ECO:0007669"/>
    <property type="project" value="TreeGrafter"/>
</dbReference>
<dbReference type="Gene3D" id="3.40.50.280">
    <property type="entry name" value="Cobalamin-binding domain"/>
    <property type="match status" value="1"/>
</dbReference>
<reference evidence="4" key="1">
    <citation type="journal article" date="2014" name="Front. Microbiol.">
        <title>High frequency of phylogenetically diverse reductive dehalogenase-homologous genes in deep subseafloor sedimentary metagenomes.</title>
        <authorList>
            <person name="Kawai M."/>
            <person name="Futagami T."/>
            <person name="Toyoda A."/>
            <person name="Takaki Y."/>
            <person name="Nishi S."/>
            <person name="Hori S."/>
            <person name="Arai W."/>
            <person name="Tsubouchi T."/>
            <person name="Morono Y."/>
            <person name="Uchiyama I."/>
            <person name="Ito T."/>
            <person name="Fujiyama A."/>
            <person name="Inagaki F."/>
            <person name="Takami H."/>
        </authorList>
    </citation>
    <scope>NUCLEOTIDE SEQUENCE</scope>
    <source>
        <strain evidence="4">Expedition CK06-06</strain>
    </source>
</reference>
<keyword evidence="1" id="KW-0479">Metal-binding</keyword>